<evidence type="ECO:0000313" key="5">
    <source>
        <dbReference type="EMBL" id="KPM41827.1"/>
    </source>
</evidence>
<dbReference type="Pfam" id="PF00172">
    <property type="entry name" value="Zn_clus"/>
    <property type="match status" value="2"/>
</dbReference>
<gene>
    <name evidence="5" type="ORF">AK830_g4719</name>
</gene>
<dbReference type="InterPro" id="IPR001138">
    <property type="entry name" value="Zn2Cys6_DnaBD"/>
</dbReference>
<name>A0A0P7BFK6_9HYPO</name>
<dbReference type="GO" id="GO:0000981">
    <property type="term" value="F:DNA-binding transcription factor activity, RNA polymerase II-specific"/>
    <property type="evidence" value="ECO:0007669"/>
    <property type="project" value="InterPro"/>
</dbReference>
<keyword evidence="2" id="KW-0539">Nucleus</keyword>
<dbReference type="PROSITE" id="PS50048">
    <property type="entry name" value="ZN2_CY6_FUNGAL_2"/>
    <property type="match status" value="1"/>
</dbReference>
<proteinExistence type="predicted"/>
<organism evidence="5 6">
    <name type="scientific">Neonectria ditissima</name>
    <dbReference type="NCBI Taxonomy" id="78410"/>
    <lineage>
        <taxon>Eukaryota</taxon>
        <taxon>Fungi</taxon>
        <taxon>Dikarya</taxon>
        <taxon>Ascomycota</taxon>
        <taxon>Pezizomycotina</taxon>
        <taxon>Sordariomycetes</taxon>
        <taxon>Hypocreomycetidae</taxon>
        <taxon>Hypocreales</taxon>
        <taxon>Nectriaceae</taxon>
        <taxon>Neonectria</taxon>
    </lineage>
</organism>
<dbReference type="InterPro" id="IPR021858">
    <property type="entry name" value="Fun_TF"/>
</dbReference>
<evidence type="ECO:0000256" key="3">
    <source>
        <dbReference type="SAM" id="MobiDB-lite"/>
    </source>
</evidence>
<dbReference type="SUPFAM" id="SSF57701">
    <property type="entry name" value="Zn2/Cys6 DNA-binding domain"/>
    <property type="match status" value="2"/>
</dbReference>
<evidence type="ECO:0000256" key="1">
    <source>
        <dbReference type="ARBA" id="ARBA00004123"/>
    </source>
</evidence>
<dbReference type="STRING" id="78410.A0A0P7BFK6"/>
<keyword evidence="6" id="KW-1185">Reference proteome</keyword>
<dbReference type="EMBL" id="LKCW01000058">
    <property type="protein sequence ID" value="KPM41827.1"/>
    <property type="molecule type" value="Genomic_DNA"/>
</dbReference>
<feature type="region of interest" description="Disordered" evidence="3">
    <location>
        <begin position="105"/>
        <end position="126"/>
    </location>
</feature>
<sequence>MTPPARSLVCLRCADIKQACDGGQPCSRCRRLRLPCHPKSLDAVSRRLELAAGLPLDDFTPRAVIRRVQTGCLTCKKRKKKCDEAKPRCADCRRLCLDCAWPRARQSRDSPGYRRRSSAETDGGLAVAGTEGIQAQAAVFPEVSEMDFASSFDAVSWNLPTAQQAWMDDVLGALSPFSNSPSASIASESLSLYTPSLVPDLQSPDDRALLNHYTTIVASVLSKLSDKKSVNPYLSHLVPAAMENELVLHCLLALSANHWHKLQPRLGSRRHFHQSKATQLLASLLPDVDKSSVGVALMSCLLLCMADLFDGKSSGWKLHLEGAKRLVATLRHERSGDITGHYRFLTKLSKFLDSAATTSTCRPPLIDETGEGSALDISAATPDDDDRAVYGIPKELFHLVDRVNHLADKRSTRVDPSSEKLFRLEAAEVEHQLERWSFEYGGLSQAVSSLSPANDDVLHATTAYEWALRLRLHQIIEGYTLTDPNVTQAVDCILDSVQKIRYGSPLEGCLVFPLVMAGGACSQLEHRVIVHDRLMVMERTCGFGYIYQARDLVEKVWNRRDRTEGTGARVNWARIRFEEMSGLAVF</sequence>
<accession>A0A0P7BFK6</accession>
<dbReference type="InterPro" id="IPR036864">
    <property type="entry name" value="Zn2-C6_fun-type_DNA-bd_sf"/>
</dbReference>
<dbReference type="GO" id="GO:0005634">
    <property type="term" value="C:nucleus"/>
    <property type="evidence" value="ECO:0007669"/>
    <property type="project" value="UniProtKB-SubCell"/>
</dbReference>
<dbReference type="PROSITE" id="PS00463">
    <property type="entry name" value="ZN2_CY6_FUNGAL_1"/>
    <property type="match status" value="1"/>
</dbReference>
<dbReference type="Pfam" id="PF11951">
    <property type="entry name" value="Fungal_trans_2"/>
    <property type="match status" value="1"/>
</dbReference>
<reference evidence="5 6" key="1">
    <citation type="submission" date="2015-09" db="EMBL/GenBank/DDBJ databases">
        <title>Draft genome of a European isolate of the apple canker pathogen Neonectria ditissima.</title>
        <authorList>
            <person name="Gomez-Cortecero A."/>
            <person name="Harrison R.J."/>
            <person name="Armitage A.D."/>
        </authorList>
    </citation>
    <scope>NUCLEOTIDE SEQUENCE [LARGE SCALE GENOMIC DNA]</scope>
    <source>
        <strain evidence="5 6">R09/05</strain>
    </source>
</reference>
<dbReference type="GO" id="GO:0008270">
    <property type="term" value="F:zinc ion binding"/>
    <property type="evidence" value="ECO:0007669"/>
    <property type="project" value="InterPro"/>
</dbReference>
<evidence type="ECO:0000259" key="4">
    <source>
        <dbReference type="PROSITE" id="PS50048"/>
    </source>
</evidence>
<dbReference type="Proteomes" id="UP000050424">
    <property type="component" value="Unassembled WGS sequence"/>
</dbReference>
<dbReference type="PANTHER" id="PTHR37534">
    <property type="entry name" value="TRANSCRIPTIONAL ACTIVATOR PROTEIN UGA3"/>
    <property type="match status" value="1"/>
</dbReference>
<dbReference type="SMART" id="SM00066">
    <property type="entry name" value="GAL4"/>
    <property type="match status" value="2"/>
</dbReference>
<protein>
    <recommendedName>
        <fullName evidence="4">Zn(2)-C6 fungal-type domain-containing protein</fullName>
    </recommendedName>
</protein>
<dbReference type="AlphaFoldDB" id="A0A0P7BFK6"/>
<comment type="subcellular location">
    <subcellularLocation>
        <location evidence="1">Nucleus</location>
    </subcellularLocation>
</comment>
<evidence type="ECO:0000256" key="2">
    <source>
        <dbReference type="ARBA" id="ARBA00023242"/>
    </source>
</evidence>
<feature type="domain" description="Zn(2)-C6 fungal-type" evidence="4">
    <location>
        <begin position="71"/>
        <end position="101"/>
    </location>
</feature>
<dbReference type="OrthoDB" id="3509362at2759"/>
<dbReference type="Gene3D" id="4.10.240.10">
    <property type="entry name" value="Zn(2)-C6 fungal-type DNA-binding domain"/>
    <property type="match status" value="1"/>
</dbReference>
<dbReference type="PANTHER" id="PTHR37534:SF46">
    <property type="entry name" value="ZN(II)2CYS6 TRANSCRIPTION FACTOR (EUROFUNG)"/>
    <property type="match status" value="1"/>
</dbReference>
<dbReference type="CDD" id="cd00067">
    <property type="entry name" value="GAL4"/>
    <property type="match status" value="2"/>
</dbReference>
<evidence type="ECO:0000313" key="6">
    <source>
        <dbReference type="Proteomes" id="UP000050424"/>
    </source>
</evidence>
<comment type="caution">
    <text evidence="5">The sequence shown here is derived from an EMBL/GenBank/DDBJ whole genome shotgun (WGS) entry which is preliminary data.</text>
</comment>